<keyword evidence="9" id="KW-0143">Chaperone</keyword>
<dbReference type="SUPFAM" id="SSF54236">
    <property type="entry name" value="Ubiquitin-like"/>
    <property type="match status" value="1"/>
</dbReference>
<dbReference type="Gene3D" id="3.40.50.300">
    <property type="entry name" value="P-loop containing nucleotide triphosphate hydrolases"/>
    <property type="match status" value="1"/>
</dbReference>
<dbReference type="GO" id="GO:0003924">
    <property type="term" value="F:GTPase activity"/>
    <property type="evidence" value="ECO:0007669"/>
    <property type="project" value="InterPro"/>
</dbReference>
<evidence type="ECO:0000313" key="15">
    <source>
        <dbReference type="EMBL" id="OWR45967.1"/>
    </source>
</evidence>
<dbReference type="EMBL" id="AGBW02011887">
    <property type="protein sequence ID" value="OWR45967.1"/>
    <property type="molecule type" value="Genomic_DNA"/>
</dbReference>
<dbReference type="PROSITE" id="PS50245">
    <property type="entry name" value="CAP_GLY_2"/>
    <property type="match status" value="1"/>
</dbReference>
<dbReference type="GO" id="GO:0016192">
    <property type="term" value="P:vesicle-mediated transport"/>
    <property type="evidence" value="ECO:0007669"/>
    <property type="project" value="UniProtKB-ARBA"/>
</dbReference>
<name>A0A212EWZ1_DANPL</name>
<dbReference type="AlphaFoldDB" id="A0A212EWZ1"/>
<dbReference type="GO" id="GO:0048731">
    <property type="term" value="P:system development"/>
    <property type="evidence" value="ECO:0007669"/>
    <property type="project" value="UniProtKB-ARBA"/>
</dbReference>
<dbReference type="GO" id="GO:0097500">
    <property type="term" value="P:receptor localization to non-motile cilium"/>
    <property type="evidence" value="ECO:0007669"/>
    <property type="project" value="TreeGrafter"/>
</dbReference>
<dbReference type="PRINTS" id="PR00328">
    <property type="entry name" value="SAR1GTPBP"/>
</dbReference>
<dbReference type="PANTHER" id="PTHR46090:SF2">
    <property type="entry name" value="ADP-RIBOSYLATION FACTOR-LIKE PROTEIN 13B"/>
    <property type="match status" value="1"/>
</dbReference>
<organism evidence="15 16">
    <name type="scientific">Danaus plexippus plexippus</name>
    <dbReference type="NCBI Taxonomy" id="278856"/>
    <lineage>
        <taxon>Eukaryota</taxon>
        <taxon>Metazoa</taxon>
        <taxon>Ecdysozoa</taxon>
        <taxon>Arthropoda</taxon>
        <taxon>Hexapoda</taxon>
        <taxon>Insecta</taxon>
        <taxon>Pterygota</taxon>
        <taxon>Neoptera</taxon>
        <taxon>Endopterygota</taxon>
        <taxon>Lepidoptera</taxon>
        <taxon>Glossata</taxon>
        <taxon>Ditrysia</taxon>
        <taxon>Papilionoidea</taxon>
        <taxon>Nymphalidae</taxon>
        <taxon>Danainae</taxon>
        <taxon>Danaini</taxon>
        <taxon>Danaina</taxon>
        <taxon>Danaus</taxon>
        <taxon>Danaus</taxon>
    </lineage>
</organism>
<evidence type="ECO:0000259" key="14">
    <source>
        <dbReference type="PROSITE" id="PS50245"/>
    </source>
</evidence>
<dbReference type="Pfam" id="PF00025">
    <property type="entry name" value="Arf"/>
    <property type="match status" value="1"/>
</dbReference>
<dbReference type="CDD" id="cd17044">
    <property type="entry name" value="Ubl_TBCE"/>
    <property type="match status" value="1"/>
</dbReference>
<dbReference type="GO" id="GO:0060170">
    <property type="term" value="C:ciliary membrane"/>
    <property type="evidence" value="ECO:0007669"/>
    <property type="project" value="TreeGrafter"/>
</dbReference>
<evidence type="ECO:0000256" key="9">
    <source>
        <dbReference type="ARBA" id="ARBA00023186"/>
    </source>
</evidence>
<feature type="binding site" evidence="12">
    <location>
        <position position="620"/>
    </location>
    <ligand>
        <name>GTP</name>
        <dbReference type="ChEBI" id="CHEBI:37565"/>
    </ligand>
</feature>
<keyword evidence="16" id="KW-1185">Reference proteome</keyword>
<dbReference type="Proteomes" id="UP000007151">
    <property type="component" value="Unassembled WGS sequence"/>
</dbReference>
<dbReference type="SMART" id="SM00177">
    <property type="entry name" value="ARF"/>
    <property type="match status" value="1"/>
</dbReference>
<dbReference type="FunCoup" id="A0A212EWZ1">
    <property type="interactions" value="1643"/>
</dbReference>
<dbReference type="InterPro" id="IPR005225">
    <property type="entry name" value="Small_GTP-bd"/>
</dbReference>
<comment type="subunit">
    <text evidence="10">Supercomplex made of cofactors A to E. Cofactors A and D function by capturing and stabilizing tubulin in a quasi-native conformation. Cofactor E binds to the cofactor D-tubulin complex; interaction with cofactor C then causes the release of tubulin polypeptides that are committed to the native state.</text>
</comment>
<evidence type="ECO:0000256" key="6">
    <source>
        <dbReference type="ARBA" id="ARBA00022737"/>
    </source>
</evidence>
<dbReference type="InterPro" id="IPR006689">
    <property type="entry name" value="Small_GTPase_ARF/SAR"/>
</dbReference>
<accession>A0A212EWZ1</accession>
<dbReference type="InParanoid" id="A0A212EWZ1"/>
<dbReference type="GO" id="GO:0097730">
    <property type="term" value="C:non-motile cilium"/>
    <property type="evidence" value="ECO:0007669"/>
    <property type="project" value="TreeGrafter"/>
</dbReference>
<dbReference type="SUPFAM" id="SSF52540">
    <property type="entry name" value="P-loop containing nucleoside triphosphate hydrolases"/>
    <property type="match status" value="1"/>
</dbReference>
<dbReference type="GO" id="GO:0005525">
    <property type="term" value="F:GTP binding"/>
    <property type="evidence" value="ECO:0007669"/>
    <property type="project" value="UniProtKB-KW"/>
</dbReference>
<keyword evidence="4" id="KW-0963">Cytoplasm</keyword>
<evidence type="ECO:0000256" key="10">
    <source>
        <dbReference type="ARBA" id="ARBA00026055"/>
    </source>
</evidence>
<dbReference type="SMART" id="SM01052">
    <property type="entry name" value="CAP_GLY"/>
    <property type="match status" value="1"/>
</dbReference>
<feature type="binding site" evidence="13">
    <location>
        <position position="581"/>
    </location>
    <ligand>
        <name>Mg(2+)</name>
        <dbReference type="ChEBI" id="CHEBI:18420"/>
    </ligand>
</feature>
<dbReference type="GO" id="GO:0005737">
    <property type="term" value="C:cytoplasm"/>
    <property type="evidence" value="ECO:0007669"/>
    <property type="project" value="UniProtKB-SubCell"/>
</dbReference>
<comment type="subcellular location">
    <subcellularLocation>
        <location evidence="1">Cytoplasm</location>
    </subcellularLocation>
</comment>
<dbReference type="SUPFAM" id="SSF52058">
    <property type="entry name" value="L domain-like"/>
    <property type="match status" value="1"/>
</dbReference>
<dbReference type="Gene3D" id="3.80.10.10">
    <property type="entry name" value="Ribonuclease Inhibitor"/>
    <property type="match status" value="2"/>
</dbReference>
<dbReference type="InterPro" id="IPR001611">
    <property type="entry name" value="Leu-rich_rpt"/>
</dbReference>
<feature type="domain" description="CAP-Gly" evidence="14">
    <location>
        <begin position="49"/>
        <end position="93"/>
    </location>
</feature>
<evidence type="ECO:0000256" key="3">
    <source>
        <dbReference type="ARBA" id="ARBA00015004"/>
    </source>
</evidence>
<reference evidence="15 16" key="1">
    <citation type="journal article" date="2011" name="Cell">
        <title>The monarch butterfly genome yields insights into long-distance migration.</title>
        <authorList>
            <person name="Zhan S."/>
            <person name="Merlin C."/>
            <person name="Boore J.L."/>
            <person name="Reppert S.M."/>
        </authorList>
    </citation>
    <scope>NUCLEOTIDE SEQUENCE [LARGE SCALE GENOMIC DNA]</scope>
    <source>
        <strain evidence="15">F-2</strain>
    </source>
</reference>
<dbReference type="PROSITE" id="PS51417">
    <property type="entry name" value="ARF"/>
    <property type="match status" value="1"/>
</dbReference>
<keyword evidence="8 12" id="KW-0342">GTP-binding</keyword>
<protein>
    <recommendedName>
        <fullName evidence="3">Tubulin-specific chaperone E</fullName>
    </recommendedName>
    <alternativeName>
        <fullName evidence="11">Tubulin-folding cofactor E</fullName>
    </alternativeName>
</protein>
<evidence type="ECO:0000256" key="11">
    <source>
        <dbReference type="ARBA" id="ARBA00030180"/>
    </source>
</evidence>
<dbReference type="FunFam" id="2.30.30.190:FF:000016">
    <property type="entry name" value="Tubulin-folding cofactor E"/>
    <property type="match status" value="1"/>
</dbReference>
<dbReference type="SMART" id="SM00178">
    <property type="entry name" value="SAR"/>
    <property type="match status" value="1"/>
</dbReference>
<feature type="binding site" evidence="12">
    <location>
        <begin position="676"/>
        <end position="679"/>
    </location>
    <ligand>
        <name>GTP</name>
        <dbReference type="ChEBI" id="CHEBI:37565"/>
    </ligand>
</feature>
<proteinExistence type="inferred from homology"/>
<evidence type="ECO:0000256" key="13">
    <source>
        <dbReference type="PIRSR" id="PIRSR606689-2"/>
    </source>
</evidence>
<dbReference type="InterPro" id="IPR027417">
    <property type="entry name" value="P-loop_NTPase"/>
</dbReference>
<dbReference type="InterPro" id="IPR000938">
    <property type="entry name" value="CAP-Gly_domain"/>
</dbReference>
<sequence>MVGAMPVNLIPKFFNGAMESHNGDDCESQVFIGSRVKCNEDFGTVKYIGEVQGYKGIWYGVEWDNAERGKHDGFVEDVQYFKTTKPGAGSFVRPNKIAPFTTCAEAIRRYYGDREDETVAAHRRTVINEWKREMGAPFIEMVGFEKIHQKQKFDRLQEVCVHDQNISRAGDVAALCPNVRSLDVSQNLFSNWREIIELSAQLPLKEIDVSKNRMAIDIPEETLEQLSIHFASLEKINISVCDYEWSDVLALSHLWPKINEIIAAYNRITIINPPAVTLRTLTILRLDGNPIESWCEVINLGLKNLKVLSLNDCCIEEIRFKDTKPDAKASVFENLEVLFLNRNKIKDWRSISELNKLKSLKKLYFLKNPIQYEEDYDTGSQLIIAKIGNLQELNGSCITRELRRGSEYDYMKRYGAEWKKGDEQFHFEHCRFQELIDKYGVPDDSLLVKQNKDTTLTSQLLEITIKDENGKILKKKFPSTMAVQKLVTLAQRLFSKGKTGTPFLYIQDDQMHSDVIMDNVMKDLAFFSIKNGDTILNLQPENVKYAYLAIVMGNCWGLFRRRNMRRHIVLILIGLDNAGKTETVNNLAGEKDDKVLPTVGFKAVNLIHKDTPVTIYDLGGGPQFREIWCQYYSEVHGVIFVIDSSDFSRLDECKTVLEEVLSHDKISGKPVLILANKQDKSGALDDIDVVEKLNIEPLVN</sequence>
<keyword evidence="6" id="KW-0677">Repeat</keyword>
<feature type="non-terminal residue" evidence="15">
    <location>
        <position position="700"/>
    </location>
</feature>
<keyword evidence="5" id="KW-0433">Leucine-rich repeat</keyword>
<comment type="caution">
    <text evidence="15">The sequence shown here is derived from an EMBL/GenBank/DDBJ whole genome shotgun (WGS) entry which is preliminary data.</text>
</comment>
<evidence type="ECO:0000256" key="8">
    <source>
        <dbReference type="ARBA" id="ARBA00023134"/>
    </source>
</evidence>
<dbReference type="InterPro" id="IPR044079">
    <property type="entry name" value="Ubl_TBCE"/>
</dbReference>
<feature type="binding site" evidence="13">
    <location>
        <position position="598"/>
    </location>
    <ligand>
        <name>Mg(2+)</name>
        <dbReference type="ChEBI" id="CHEBI:18420"/>
    </ligand>
</feature>
<dbReference type="InterPro" id="IPR051995">
    <property type="entry name" value="Ciliary_GTPase"/>
</dbReference>
<keyword evidence="13" id="KW-0479">Metal-binding</keyword>
<evidence type="ECO:0000256" key="12">
    <source>
        <dbReference type="PIRSR" id="PIRSR606689-1"/>
    </source>
</evidence>
<evidence type="ECO:0000256" key="2">
    <source>
        <dbReference type="ARBA" id="ARBA00006286"/>
    </source>
</evidence>
<dbReference type="SMART" id="SM00365">
    <property type="entry name" value="LRR_SD22"/>
    <property type="match status" value="4"/>
</dbReference>
<dbReference type="PROSITE" id="PS51450">
    <property type="entry name" value="LRR"/>
    <property type="match status" value="1"/>
</dbReference>
<dbReference type="InterPro" id="IPR036859">
    <property type="entry name" value="CAP-Gly_dom_sf"/>
</dbReference>
<dbReference type="Gene3D" id="3.10.20.90">
    <property type="entry name" value="Phosphatidylinositol 3-kinase Catalytic Subunit, Chain A, domain 1"/>
    <property type="match status" value="1"/>
</dbReference>
<evidence type="ECO:0000256" key="1">
    <source>
        <dbReference type="ARBA" id="ARBA00004496"/>
    </source>
</evidence>
<dbReference type="GO" id="GO:0046872">
    <property type="term" value="F:metal ion binding"/>
    <property type="evidence" value="ECO:0007669"/>
    <property type="project" value="UniProtKB-KW"/>
</dbReference>
<dbReference type="SUPFAM" id="SSF74924">
    <property type="entry name" value="Cap-Gly domain"/>
    <property type="match status" value="1"/>
</dbReference>
<dbReference type="GO" id="GO:0051649">
    <property type="term" value="P:establishment of localization in cell"/>
    <property type="evidence" value="ECO:0007669"/>
    <property type="project" value="UniProtKB-ARBA"/>
</dbReference>
<dbReference type="GO" id="GO:1905515">
    <property type="term" value="P:non-motile cilium assembly"/>
    <property type="evidence" value="ECO:0007669"/>
    <property type="project" value="TreeGrafter"/>
</dbReference>
<keyword evidence="7 12" id="KW-0547">Nucleotide-binding</keyword>
<feature type="binding site" evidence="12">
    <location>
        <begin position="574"/>
        <end position="581"/>
    </location>
    <ligand>
        <name>GTP</name>
        <dbReference type="ChEBI" id="CHEBI:37565"/>
    </ligand>
</feature>
<dbReference type="NCBIfam" id="TIGR00231">
    <property type="entry name" value="small_GTP"/>
    <property type="match status" value="1"/>
</dbReference>
<dbReference type="KEGG" id="dpl:KGM_205516A"/>
<comment type="similarity">
    <text evidence="2">Belongs to the TBCE family.</text>
</comment>
<keyword evidence="13" id="KW-0460">Magnesium</keyword>
<evidence type="ECO:0000256" key="5">
    <source>
        <dbReference type="ARBA" id="ARBA00022614"/>
    </source>
</evidence>
<evidence type="ECO:0000256" key="4">
    <source>
        <dbReference type="ARBA" id="ARBA00022490"/>
    </source>
</evidence>
<dbReference type="Pfam" id="PF01302">
    <property type="entry name" value="CAP_GLY"/>
    <property type="match status" value="1"/>
</dbReference>
<dbReference type="InterPro" id="IPR029071">
    <property type="entry name" value="Ubiquitin-like_domsf"/>
</dbReference>
<evidence type="ECO:0000313" key="16">
    <source>
        <dbReference type="Proteomes" id="UP000007151"/>
    </source>
</evidence>
<gene>
    <name evidence="15" type="ORF">KGM_205516A</name>
</gene>
<evidence type="ECO:0000256" key="7">
    <source>
        <dbReference type="ARBA" id="ARBA00022741"/>
    </source>
</evidence>
<dbReference type="STRING" id="278856.A0A212EWZ1"/>
<dbReference type="InterPro" id="IPR032675">
    <property type="entry name" value="LRR_dom_sf"/>
</dbReference>
<dbReference type="PANTHER" id="PTHR46090">
    <property type="entry name" value="ADP-RIBOSYLATION FACTOR-LIKE PROTEIN 13B"/>
    <property type="match status" value="1"/>
</dbReference>
<dbReference type="Gene3D" id="2.30.30.190">
    <property type="entry name" value="CAP Gly-rich-like domain"/>
    <property type="match status" value="1"/>
</dbReference>